<dbReference type="EMBL" id="JAUCMV010000003">
    <property type="protein sequence ID" value="KAK0414054.1"/>
    <property type="molecule type" value="Genomic_DNA"/>
</dbReference>
<dbReference type="GO" id="GO:0005737">
    <property type="term" value="C:cytoplasm"/>
    <property type="evidence" value="ECO:0007669"/>
    <property type="project" value="UniProtKB-ARBA"/>
</dbReference>
<keyword evidence="7 9" id="KW-0472">Membrane</keyword>
<organism evidence="10 11">
    <name type="scientific">Steinernema hermaphroditum</name>
    <dbReference type="NCBI Taxonomy" id="289476"/>
    <lineage>
        <taxon>Eukaryota</taxon>
        <taxon>Metazoa</taxon>
        <taxon>Ecdysozoa</taxon>
        <taxon>Nematoda</taxon>
        <taxon>Chromadorea</taxon>
        <taxon>Rhabditida</taxon>
        <taxon>Tylenchina</taxon>
        <taxon>Panagrolaimomorpha</taxon>
        <taxon>Strongyloidoidea</taxon>
        <taxon>Steinernematidae</taxon>
        <taxon>Steinernema</taxon>
    </lineage>
</organism>
<dbReference type="AlphaFoldDB" id="A0AA39I099"/>
<dbReference type="GO" id="GO:0016192">
    <property type="term" value="P:vesicle-mediated transport"/>
    <property type="evidence" value="ECO:0007669"/>
    <property type="project" value="InterPro"/>
</dbReference>
<evidence type="ECO:0000313" key="11">
    <source>
        <dbReference type="Proteomes" id="UP001175271"/>
    </source>
</evidence>
<evidence type="ECO:0000313" key="10">
    <source>
        <dbReference type="EMBL" id="KAK0414054.1"/>
    </source>
</evidence>
<evidence type="ECO:0000256" key="2">
    <source>
        <dbReference type="ARBA" id="ARBA00004141"/>
    </source>
</evidence>
<keyword evidence="11" id="KW-1185">Reference proteome</keyword>
<evidence type="ECO:0000256" key="9">
    <source>
        <dbReference type="RuleBase" id="RU363111"/>
    </source>
</evidence>
<evidence type="ECO:0000256" key="7">
    <source>
        <dbReference type="ARBA" id="ARBA00023136"/>
    </source>
</evidence>
<proteinExistence type="inferred from homology"/>
<feature type="transmembrane region" description="Helical" evidence="9">
    <location>
        <begin position="119"/>
        <end position="141"/>
    </location>
</feature>
<comment type="caution">
    <text evidence="10">The sequence shown here is derived from an EMBL/GenBank/DDBJ whole genome shotgun (WGS) entry which is preliminary data.</text>
</comment>
<protein>
    <recommendedName>
        <fullName evidence="9">Vesicle transport protein</fullName>
    </recommendedName>
</protein>
<dbReference type="GO" id="GO:0012505">
    <property type="term" value="C:endomembrane system"/>
    <property type="evidence" value="ECO:0007669"/>
    <property type="project" value="UniProtKB-ARBA"/>
</dbReference>
<reference evidence="10" key="1">
    <citation type="submission" date="2023-06" db="EMBL/GenBank/DDBJ databases">
        <title>Genomic analysis of the entomopathogenic nematode Steinernema hermaphroditum.</title>
        <authorList>
            <person name="Schwarz E.M."/>
            <person name="Heppert J.K."/>
            <person name="Baniya A."/>
            <person name="Schwartz H.T."/>
            <person name="Tan C.-H."/>
            <person name="Antoshechkin I."/>
            <person name="Sternberg P.W."/>
            <person name="Goodrich-Blair H."/>
            <person name="Dillman A.R."/>
        </authorList>
    </citation>
    <scope>NUCLEOTIDE SEQUENCE</scope>
    <source>
        <strain evidence="10">PS9179</strain>
        <tissue evidence="10">Whole animal</tissue>
    </source>
</reference>
<dbReference type="Proteomes" id="UP001175271">
    <property type="component" value="Unassembled WGS sequence"/>
</dbReference>
<dbReference type="GO" id="GO:0016020">
    <property type="term" value="C:membrane"/>
    <property type="evidence" value="ECO:0007669"/>
    <property type="project" value="UniProtKB-SubCell"/>
</dbReference>
<comment type="function">
    <text evidence="1 9">May be involved in fusion of retrograde transport vesicles derived from an endocytic compartment with the Golgi complex.</text>
</comment>
<accession>A0AA39I099</accession>
<dbReference type="InterPro" id="IPR011691">
    <property type="entry name" value="Vesicle_transpt_SFT2"/>
</dbReference>
<gene>
    <name evidence="10" type="ORF">QR680_007123</name>
</gene>
<name>A0AA39I099_9BILA</name>
<dbReference type="GO" id="GO:0015031">
    <property type="term" value="P:protein transport"/>
    <property type="evidence" value="ECO:0007669"/>
    <property type="project" value="UniProtKB-KW"/>
</dbReference>
<sequence>MDPESSQDESEKTGLLNYFKELTTLDFETRLWCFVGCLFLSVFSSFGSIVMLFVDKPIRFCIFITLGNIFAIGGTCFLVGPCKQLQKMFEPTRLTATLIYIIMTILTFVAGLEWHNLRLALLFVTGQCVAITWYSISYIPFARTIVQMCLYVI</sequence>
<keyword evidence="4 9" id="KW-0812">Transmembrane</keyword>
<dbReference type="Pfam" id="PF04178">
    <property type="entry name" value="Got1"/>
    <property type="match status" value="1"/>
</dbReference>
<evidence type="ECO:0000256" key="5">
    <source>
        <dbReference type="ARBA" id="ARBA00022927"/>
    </source>
</evidence>
<dbReference type="InterPro" id="IPR007305">
    <property type="entry name" value="Vesicle_transpt_Got1/SFT2"/>
</dbReference>
<evidence type="ECO:0000256" key="3">
    <source>
        <dbReference type="ARBA" id="ARBA00022448"/>
    </source>
</evidence>
<comment type="similarity">
    <text evidence="8 9">Belongs to the SFT2 family.</text>
</comment>
<evidence type="ECO:0000256" key="8">
    <source>
        <dbReference type="ARBA" id="ARBA00025800"/>
    </source>
</evidence>
<keyword evidence="3 9" id="KW-0813">Transport</keyword>
<evidence type="ECO:0000256" key="1">
    <source>
        <dbReference type="ARBA" id="ARBA00003566"/>
    </source>
</evidence>
<comment type="subcellular location">
    <subcellularLocation>
        <location evidence="2 9">Membrane</location>
        <topology evidence="2 9">Multi-pass membrane protein</topology>
    </subcellularLocation>
</comment>
<dbReference type="PANTHER" id="PTHR23137:SF6">
    <property type="entry name" value="VESICLE TRANSPORT PROTEIN"/>
    <property type="match status" value="1"/>
</dbReference>
<keyword evidence="5 9" id="KW-0653">Protein transport</keyword>
<feature type="transmembrane region" description="Helical" evidence="9">
    <location>
        <begin position="60"/>
        <end position="80"/>
    </location>
</feature>
<feature type="transmembrane region" description="Helical" evidence="9">
    <location>
        <begin position="29"/>
        <end position="53"/>
    </location>
</feature>
<evidence type="ECO:0000256" key="4">
    <source>
        <dbReference type="ARBA" id="ARBA00022692"/>
    </source>
</evidence>
<feature type="transmembrane region" description="Helical" evidence="9">
    <location>
        <begin position="92"/>
        <end position="112"/>
    </location>
</feature>
<dbReference type="PANTHER" id="PTHR23137">
    <property type="entry name" value="VESICLE TRANSPORT PROTEIN-RELATED"/>
    <property type="match status" value="1"/>
</dbReference>
<keyword evidence="6 9" id="KW-1133">Transmembrane helix</keyword>
<evidence type="ECO:0000256" key="6">
    <source>
        <dbReference type="ARBA" id="ARBA00022989"/>
    </source>
</evidence>